<feature type="domain" description="HTH rpiR-type" evidence="4">
    <location>
        <begin position="7"/>
        <end position="83"/>
    </location>
</feature>
<sequence length="305" mass="32377">MEVGNGPTIANRIAARRRSMPAAMSRIADVVLEHPSAPVELTITELAERAGTSPATVTRFCRAIGFDGYTQFRVGVASEVGRGGADETWRADIGSEFAPDDTPDKVLRTLVSLHVRSLETTAAWVDLEDVSRAAHAIATSRHVDIYGVGGSAVIATELQRRLHRIGLSAHAWSDTHDGIASAVLQNGDSVAIGISSTGQTEQTVEMLAQAGAVGAFTVAITHAADSWMADVADVAIATPTPASYLRPDDMSVKHSQLLVVDLFYLLVAQQMFDEAATRLAATAMAVSGYRRDRQTTAPTKPAQEA</sequence>
<proteinExistence type="predicted"/>
<dbReference type="Proteomes" id="UP001366085">
    <property type="component" value="Unassembled WGS sequence"/>
</dbReference>
<dbReference type="PROSITE" id="PS51464">
    <property type="entry name" value="SIS"/>
    <property type="match status" value="1"/>
</dbReference>
<dbReference type="InterPro" id="IPR001347">
    <property type="entry name" value="SIS_dom"/>
</dbReference>
<comment type="caution">
    <text evidence="6">The sequence shown here is derived from an EMBL/GenBank/DDBJ whole genome shotgun (WGS) entry which is preliminary data.</text>
</comment>
<dbReference type="Gene3D" id="3.40.50.10490">
    <property type="entry name" value="Glucose-6-phosphate isomerase like protein, domain 1"/>
    <property type="match status" value="1"/>
</dbReference>
<feature type="domain" description="SIS" evidence="5">
    <location>
        <begin position="133"/>
        <end position="273"/>
    </location>
</feature>
<keyword evidence="2" id="KW-0238">DNA-binding</keyword>
<reference evidence="6 7" key="1">
    <citation type="submission" date="2024-02" db="EMBL/GenBank/DDBJ databases">
        <authorList>
            <person name="Saticioglu I.B."/>
        </authorList>
    </citation>
    <scope>NUCLEOTIDE SEQUENCE [LARGE SCALE GENOMIC DNA]</scope>
    <source>
        <strain evidence="6 7">Mu-43</strain>
    </source>
</reference>
<keyword evidence="1" id="KW-0805">Transcription regulation</keyword>
<evidence type="ECO:0000313" key="7">
    <source>
        <dbReference type="Proteomes" id="UP001366085"/>
    </source>
</evidence>
<evidence type="ECO:0000259" key="5">
    <source>
        <dbReference type="PROSITE" id="PS51464"/>
    </source>
</evidence>
<protein>
    <submittedName>
        <fullName evidence="6">MurR/RpiR family transcriptional regulator</fullName>
    </submittedName>
</protein>
<evidence type="ECO:0000256" key="2">
    <source>
        <dbReference type="ARBA" id="ARBA00023125"/>
    </source>
</evidence>
<dbReference type="PANTHER" id="PTHR30514:SF1">
    <property type="entry name" value="HTH-TYPE TRANSCRIPTIONAL REGULATOR HEXR-RELATED"/>
    <property type="match status" value="1"/>
</dbReference>
<keyword evidence="7" id="KW-1185">Reference proteome</keyword>
<gene>
    <name evidence="6" type="ORF">WDU93_08480</name>
</gene>
<dbReference type="Gene3D" id="1.10.10.10">
    <property type="entry name" value="Winged helix-like DNA-binding domain superfamily/Winged helix DNA-binding domain"/>
    <property type="match status" value="1"/>
</dbReference>
<dbReference type="InterPro" id="IPR046348">
    <property type="entry name" value="SIS_dom_sf"/>
</dbReference>
<dbReference type="EMBL" id="JBBDGN010000007">
    <property type="protein sequence ID" value="MEJ1091731.1"/>
    <property type="molecule type" value="Genomic_DNA"/>
</dbReference>
<dbReference type="InterPro" id="IPR009057">
    <property type="entry name" value="Homeodomain-like_sf"/>
</dbReference>
<dbReference type="InterPro" id="IPR035472">
    <property type="entry name" value="RpiR-like_SIS"/>
</dbReference>
<organism evidence="6 7">
    <name type="scientific">Microbacterium istanbulense</name>
    <dbReference type="NCBI Taxonomy" id="3122049"/>
    <lineage>
        <taxon>Bacteria</taxon>
        <taxon>Bacillati</taxon>
        <taxon>Actinomycetota</taxon>
        <taxon>Actinomycetes</taxon>
        <taxon>Micrococcales</taxon>
        <taxon>Microbacteriaceae</taxon>
        <taxon>Microbacterium</taxon>
    </lineage>
</organism>
<dbReference type="CDD" id="cd05013">
    <property type="entry name" value="SIS_RpiR"/>
    <property type="match status" value="1"/>
</dbReference>
<dbReference type="Pfam" id="PF01418">
    <property type="entry name" value="HTH_6"/>
    <property type="match status" value="1"/>
</dbReference>
<evidence type="ECO:0000313" key="6">
    <source>
        <dbReference type="EMBL" id="MEJ1091731.1"/>
    </source>
</evidence>
<dbReference type="InterPro" id="IPR036388">
    <property type="entry name" value="WH-like_DNA-bd_sf"/>
</dbReference>
<accession>A0ABU8LK78</accession>
<dbReference type="SUPFAM" id="SSF53697">
    <property type="entry name" value="SIS domain"/>
    <property type="match status" value="1"/>
</dbReference>
<dbReference type="InterPro" id="IPR000281">
    <property type="entry name" value="HTH_RpiR"/>
</dbReference>
<dbReference type="SUPFAM" id="SSF46689">
    <property type="entry name" value="Homeodomain-like"/>
    <property type="match status" value="1"/>
</dbReference>
<dbReference type="PROSITE" id="PS51071">
    <property type="entry name" value="HTH_RPIR"/>
    <property type="match status" value="1"/>
</dbReference>
<dbReference type="RefSeq" id="WP_337319519.1">
    <property type="nucleotide sequence ID" value="NZ_JBBDGN010000007.1"/>
</dbReference>
<evidence type="ECO:0000259" key="4">
    <source>
        <dbReference type="PROSITE" id="PS51071"/>
    </source>
</evidence>
<evidence type="ECO:0000256" key="1">
    <source>
        <dbReference type="ARBA" id="ARBA00023015"/>
    </source>
</evidence>
<dbReference type="InterPro" id="IPR047640">
    <property type="entry name" value="RpiR-like"/>
</dbReference>
<dbReference type="Pfam" id="PF01380">
    <property type="entry name" value="SIS"/>
    <property type="match status" value="1"/>
</dbReference>
<evidence type="ECO:0000256" key="3">
    <source>
        <dbReference type="ARBA" id="ARBA00023163"/>
    </source>
</evidence>
<keyword evidence="3" id="KW-0804">Transcription</keyword>
<dbReference type="PANTHER" id="PTHR30514">
    <property type="entry name" value="GLUCOKINASE"/>
    <property type="match status" value="1"/>
</dbReference>
<name>A0ABU8LK78_9MICO</name>